<dbReference type="GO" id="GO:0000702">
    <property type="term" value="F:oxidized base lesion DNA N-glycosylase activity"/>
    <property type="evidence" value="ECO:0007669"/>
    <property type="project" value="UniProtKB-ARBA"/>
</dbReference>
<feature type="compositionally biased region" description="Polar residues" evidence="1">
    <location>
        <begin position="72"/>
        <end position="89"/>
    </location>
</feature>
<dbReference type="PANTHER" id="PTHR47203:SF1">
    <property type="entry name" value="HYPOTHETICAL BASE EXCISION DNA REPAIR PROTEIN (EUROFUNG)"/>
    <property type="match status" value="1"/>
</dbReference>
<dbReference type="Gene3D" id="1.10.340.30">
    <property type="entry name" value="Hypothetical protein, domain 2"/>
    <property type="match status" value="2"/>
</dbReference>
<dbReference type="InterPro" id="IPR023170">
    <property type="entry name" value="HhH_base_excis_C"/>
</dbReference>
<dbReference type="AlphaFoldDB" id="A0A0F7SIB1"/>
<name>A0A0F7SIB1_PHARH</name>
<feature type="compositionally biased region" description="Basic and acidic residues" evidence="1">
    <location>
        <begin position="277"/>
        <end position="289"/>
    </location>
</feature>
<dbReference type="EMBL" id="LN483167">
    <property type="protein sequence ID" value="CDZ97448.1"/>
    <property type="molecule type" value="Genomic_DNA"/>
</dbReference>
<feature type="compositionally biased region" description="Basic and acidic residues" evidence="1">
    <location>
        <begin position="303"/>
        <end position="317"/>
    </location>
</feature>
<evidence type="ECO:0000313" key="3">
    <source>
        <dbReference type="EMBL" id="CDZ97448.1"/>
    </source>
</evidence>
<evidence type="ECO:0000256" key="1">
    <source>
        <dbReference type="SAM" id="MobiDB-lite"/>
    </source>
</evidence>
<feature type="region of interest" description="Disordered" evidence="1">
    <location>
        <begin position="259"/>
        <end position="321"/>
    </location>
</feature>
<evidence type="ECO:0000259" key="2">
    <source>
        <dbReference type="SMART" id="SM00478"/>
    </source>
</evidence>
<dbReference type="SMART" id="SM00478">
    <property type="entry name" value="ENDO3c"/>
    <property type="match status" value="1"/>
</dbReference>
<organism evidence="3">
    <name type="scientific">Phaffia rhodozyma</name>
    <name type="common">Yeast</name>
    <name type="synonym">Xanthophyllomyces dendrorhous</name>
    <dbReference type="NCBI Taxonomy" id="264483"/>
    <lineage>
        <taxon>Eukaryota</taxon>
        <taxon>Fungi</taxon>
        <taxon>Dikarya</taxon>
        <taxon>Basidiomycota</taxon>
        <taxon>Agaricomycotina</taxon>
        <taxon>Tremellomycetes</taxon>
        <taxon>Cystofilobasidiales</taxon>
        <taxon>Mrakiaceae</taxon>
        <taxon>Phaffia</taxon>
    </lineage>
</organism>
<dbReference type="CDD" id="cd00056">
    <property type="entry name" value="ENDO3c"/>
    <property type="match status" value="1"/>
</dbReference>
<feature type="compositionally biased region" description="Acidic residues" evidence="1">
    <location>
        <begin position="465"/>
        <end position="479"/>
    </location>
</feature>
<dbReference type="Gene3D" id="1.10.1670.10">
    <property type="entry name" value="Helix-hairpin-Helix base-excision DNA repair enzymes (C-terminal)"/>
    <property type="match status" value="1"/>
</dbReference>
<feature type="region of interest" description="Disordered" evidence="1">
    <location>
        <begin position="1"/>
        <end position="105"/>
    </location>
</feature>
<accession>A0A0F7SIB1</accession>
<feature type="domain" description="HhH-GPD" evidence="2">
    <location>
        <begin position="168"/>
        <end position="421"/>
    </location>
</feature>
<proteinExistence type="predicted"/>
<feature type="compositionally biased region" description="Low complexity" evidence="1">
    <location>
        <begin position="1"/>
        <end position="28"/>
    </location>
</feature>
<dbReference type="PANTHER" id="PTHR47203">
    <property type="match status" value="1"/>
</dbReference>
<feature type="region of interest" description="Disordered" evidence="1">
    <location>
        <begin position="449"/>
        <end position="491"/>
    </location>
</feature>
<protein>
    <submittedName>
        <fullName evidence="3">NTH</fullName>
    </submittedName>
</protein>
<dbReference type="InterPro" id="IPR003265">
    <property type="entry name" value="HhH-GPD_domain"/>
</dbReference>
<sequence length="513" mass="55194">MSTPAPSRRSTRSSAASAASATTSPNPSLNKSVKKEEDQVESEIPLQPSPLKRKTPEKPQAKTTPVIKKSRSGPTLSSTKKPSPATSDKNTIEKGNTPPKPKFAAYLQTPYPDYARPTPEDCKLVVEKLGSIHGIPIRPGSVNKDISGAGVNCGAVPSVMDALIRTILSQNTSNSNSSRAYASLLATFGPSASQKKAVDLVKVHQASQQEVMESIKSGGLANVKSKVIKQVLQQVWDRNLKHSPLSSSSEHISSSILTETNATVNVKPEYTSSSPDSPKEETKPTKEELASPPLTPLPEDTEDNKANLPRDDIKLEGEENSQEDAAKLLSLDYVHQMDDEHAMKELESFKGVGPKTASCVLLFCLNRDSFAVDTHVFRLSKQLGWVPAKANRETTYEHLDVRIPGELKYALHVLLIAHGKSCSRCAAGHTTRPSLGPCPLVNLSSVSNKSQKSGAKKGAKATREDGEEGYGESEDEELDLGSTLKGVPDDVKQEAKDLAQKDLKEALTVNHGG</sequence>
<reference evidence="3" key="1">
    <citation type="submission" date="2014-08" db="EMBL/GenBank/DDBJ databases">
        <authorList>
            <person name="Sharma Rahul"/>
            <person name="Thines Marco"/>
        </authorList>
    </citation>
    <scope>NUCLEOTIDE SEQUENCE</scope>
</reference>
<dbReference type="Pfam" id="PF00730">
    <property type="entry name" value="HhH-GPD"/>
    <property type="match status" value="1"/>
</dbReference>
<dbReference type="GO" id="GO:0006285">
    <property type="term" value="P:base-excision repair, AP site formation"/>
    <property type="evidence" value="ECO:0007669"/>
    <property type="project" value="UniProtKB-ARBA"/>
</dbReference>
<dbReference type="SUPFAM" id="SSF48150">
    <property type="entry name" value="DNA-glycosylase"/>
    <property type="match status" value="1"/>
</dbReference>
<dbReference type="InterPro" id="IPR011257">
    <property type="entry name" value="DNA_glycosylase"/>
</dbReference>